<evidence type="ECO:0000256" key="1">
    <source>
        <dbReference type="ARBA" id="ARBA00022737"/>
    </source>
</evidence>
<dbReference type="PROSITE" id="PS51375">
    <property type="entry name" value="PPR"/>
    <property type="match status" value="1"/>
</dbReference>
<accession>A0A9N8V340</accession>
<name>A0A9N8V340_9GLOM</name>
<dbReference type="Proteomes" id="UP000789706">
    <property type="component" value="Unassembled WGS sequence"/>
</dbReference>
<keyword evidence="4" id="KW-1185">Reference proteome</keyword>
<comment type="caution">
    <text evidence="3">The sequence shown here is derived from an EMBL/GenBank/DDBJ whole genome shotgun (WGS) entry which is preliminary data.</text>
</comment>
<organism evidence="3 4">
    <name type="scientific">Diversispora eburnea</name>
    <dbReference type="NCBI Taxonomy" id="1213867"/>
    <lineage>
        <taxon>Eukaryota</taxon>
        <taxon>Fungi</taxon>
        <taxon>Fungi incertae sedis</taxon>
        <taxon>Mucoromycota</taxon>
        <taxon>Glomeromycotina</taxon>
        <taxon>Glomeromycetes</taxon>
        <taxon>Diversisporales</taxon>
        <taxon>Diversisporaceae</taxon>
        <taxon>Diversispora</taxon>
    </lineage>
</organism>
<dbReference type="PANTHER" id="PTHR47939">
    <property type="entry name" value="MEMBRANE-ASSOCIATED SALT-INDUCIBLE PROTEIN-LIKE"/>
    <property type="match status" value="1"/>
</dbReference>
<evidence type="ECO:0000313" key="3">
    <source>
        <dbReference type="EMBL" id="CAG8436400.1"/>
    </source>
</evidence>
<dbReference type="AlphaFoldDB" id="A0A9N8V340"/>
<dbReference type="InterPro" id="IPR011990">
    <property type="entry name" value="TPR-like_helical_dom_sf"/>
</dbReference>
<evidence type="ECO:0000256" key="2">
    <source>
        <dbReference type="PROSITE-ProRule" id="PRU00708"/>
    </source>
</evidence>
<dbReference type="EMBL" id="CAJVPK010000038">
    <property type="protein sequence ID" value="CAG8436400.1"/>
    <property type="molecule type" value="Genomic_DNA"/>
</dbReference>
<feature type="repeat" description="PPR" evidence="2">
    <location>
        <begin position="491"/>
        <end position="527"/>
    </location>
</feature>
<protein>
    <submittedName>
        <fullName evidence="3">3829_t:CDS:1</fullName>
    </submittedName>
</protein>
<evidence type="ECO:0000313" key="4">
    <source>
        <dbReference type="Proteomes" id="UP000789706"/>
    </source>
</evidence>
<gene>
    <name evidence="3" type="ORF">DEBURN_LOCUS1013</name>
</gene>
<proteinExistence type="predicted"/>
<dbReference type="InterPro" id="IPR002885">
    <property type="entry name" value="PPR_rpt"/>
</dbReference>
<dbReference type="Pfam" id="PF13812">
    <property type="entry name" value="PPR_3"/>
    <property type="match status" value="1"/>
</dbReference>
<keyword evidence="1" id="KW-0677">Repeat</keyword>
<dbReference type="OrthoDB" id="185373at2759"/>
<dbReference type="InterPro" id="IPR050667">
    <property type="entry name" value="PPR-containing_protein"/>
</dbReference>
<dbReference type="Gene3D" id="1.25.40.10">
    <property type="entry name" value="Tetratricopeptide repeat domain"/>
    <property type="match status" value="2"/>
</dbReference>
<dbReference type="PANTHER" id="PTHR47939:SF13">
    <property type="entry name" value="OS03G0201400 PROTEIN"/>
    <property type="match status" value="1"/>
</dbReference>
<sequence>MIWRLKFAIRTYKDSSFLWHLLLYLFKQDEKLIYNDLTFEDIRRILLTNSTQEFVDLKNNHVHIKEGIQVQNSNLTLCTLQYLIRIGCERNESLKEAKFWLKTMKNLGFPPTLPDYLNIINQTINLKDFVDARVYIMKLIEDGLNPTINNIDEYLRNMSNIKLDLVETFYQESFSEGYFEKNKNNYNWLLLSYAKRNDTSHVAKYFNEMWYNKRIYPDSLSFQSLIAAQIGIYGDSRKYPNYAEVLRVALNVYYIMKRDFCLQPNSFINYSLLRRIVSPTFEFKLDDYSVLCELTEGLLLSCQKENNLIRDRVNEKFLLRIFDNLLLHKYLKEAQLIYKEFCKQESENGMEICAKKLLETYANLYDPNTAKIFLFELISKKFMPHPRFYRLILEGYLDNNDLISALNFYEIIKEHGIIPNEVSYLKFIKILVYNQEIKKAKEIFKDIVQFYKEPCIEIFNTIIHGFYIMNDNISAQDFIKDMKTNYHIKPNISTYNVQIQGYGRVKWCSIKGFEKIYENMINDGIQPDTITYRNLIVTSIKLGHIEGAKKYFQENVKSQVKVNFRGGITLMNALAATGKKSDMRFCWDIYQKLKASFAGKKVDRQVFETLLFGIYKSESLKMIELVKEEIEKNGYNIDVLSKFLVK</sequence>
<reference evidence="3" key="1">
    <citation type="submission" date="2021-06" db="EMBL/GenBank/DDBJ databases">
        <authorList>
            <person name="Kallberg Y."/>
            <person name="Tangrot J."/>
            <person name="Rosling A."/>
        </authorList>
    </citation>
    <scope>NUCLEOTIDE SEQUENCE</scope>
    <source>
        <strain evidence="3">AZ414A</strain>
    </source>
</reference>